<dbReference type="AlphaFoldDB" id="A0A0T5VJR4"/>
<organism evidence="4 5">
    <name type="scientific">Pedobacter ginsenosidimutans</name>
    <dbReference type="NCBI Taxonomy" id="687842"/>
    <lineage>
        <taxon>Bacteria</taxon>
        <taxon>Pseudomonadati</taxon>
        <taxon>Bacteroidota</taxon>
        <taxon>Sphingobacteriia</taxon>
        <taxon>Sphingobacteriales</taxon>
        <taxon>Sphingobacteriaceae</taxon>
        <taxon>Pedobacter</taxon>
    </lineage>
</organism>
<evidence type="ECO:0000256" key="1">
    <source>
        <dbReference type="ARBA" id="ARBA00022553"/>
    </source>
</evidence>
<name>A0A0T5VJR4_9SPHI</name>
<keyword evidence="5" id="KW-1185">Reference proteome</keyword>
<dbReference type="STRING" id="687842.ASU31_22310"/>
<evidence type="ECO:0000256" key="2">
    <source>
        <dbReference type="PROSITE-ProRule" id="PRU00169"/>
    </source>
</evidence>
<dbReference type="InterPro" id="IPR011006">
    <property type="entry name" value="CheY-like_superfamily"/>
</dbReference>
<dbReference type="RefSeq" id="WP_057934469.1">
    <property type="nucleotide sequence ID" value="NZ_LMZQ01000029.1"/>
</dbReference>
<dbReference type="PANTHER" id="PTHR44591">
    <property type="entry name" value="STRESS RESPONSE REGULATOR PROTEIN 1"/>
    <property type="match status" value="1"/>
</dbReference>
<dbReference type="SMART" id="SM00448">
    <property type="entry name" value="REC"/>
    <property type="match status" value="1"/>
</dbReference>
<feature type="modified residue" description="4-aspartylphosphate" evidence="2">
    <location>
        <position position="57"/>
    </location>
</feature>
<protein>
    <recommendedName>
        <fullName evidence="3">Response regulatory domain-containing protein</fullName>
    </recommendedName>
</protein>
<dbReference type="GO" id="GO:0000160">
    <property type="term" value="P:phosphorelay signal transduction system"/>
    <property type="evidence" value="ECO:0007669"/>
    <property type="project" value="InterPro"/>
</dbReference>
<proteinExistence type="predicted"/>
<feature type="domain" description="Response regulatory" evidence="3">
    <location>
        <begin position="8"/>
        <end position="122"/>
    </location>
</feature>
<dbReference type="OrthoDB" id="677887at2"/>
<dbReference type="Pfam" id="PF00072">
    <property type="entry name" value="Response_reg"/>
    <property type="match status" value="1"/>
</dbReference>
<evidence type="ECO:0000313" key="4">
    <source>
        <dbReference type="EMBL" id="KRT13871.1"/>
    </source>
</evidence>
<gene>
    <name evidence="4" type="ORF">ASU31_22310</name>
</gene>
<accession>A0A0T5VJR4</accession>
<dbReference type="PROSITE" id="PS50110">
    <property type="entry name" value="RESPONSE_REGULATORY"/>
    <property type="match status" value="1"/>
</dbReference>
<dbReference type="InterPro" id="IPR001789">
    <property type="entry name" value="Sig_transdc_resp-reg_receiver"/>
</dbReference>
<dbReference type="Gene3D" id="3.40.50.2300">
    <property type="match status" value="1"/>
</dbReference>
<dbReference type="PANTHER" id="PTHR44591:SF3">
    <property type="entry name" value="RESPONSE REGULATORY DOMAIN-CONTAINING PROTEIN"/>
    <property type="match status" value="1"/>
</dbReference>
<evidence type="ECO:0000313" key="5">
    <source>
        <dbReference type="Proteomes" id="UP000051950"/>
    </source>
</evidence>
<evidence type="ECO:0000259" key="3">
    <source>
        <dbReference type="PROSITE" id="PS50110"/>
    </source>
</evidence>
<dbReference type="EMBL" id="LMZQ01000029">
    <property type="protein sequence ID" value="KRT13871.1"/>
    <property type="molecule type" value="Genomic_DNA"/>
</dbReference>
<sequence length="129" mass="14708">MFSLSQPKILIIEDHPATLDAIKMIFEFEGYITMNLSNAIDLHTKVAAFQPDIILIDILLGMTDGRAICTELKLSAHGSIPILLMSSRNGIHNSAYYKTHWDDYIEKPFEMETIIQRVRMLLSKKAQQD</sequence>
<dbReference type="InterPro" id="IPR050595">
    <property type="entry name" value="Bact_response_regulator"/>
</dbReference>
<comment type="caution">
    <text evidence="4">The sequence shown here is derived from an EMBL/GenBank/DDBJ whole genome shotgun (WGS) entry which is preliminary data.</text>
</comment>
<dbReference type="Proteomes" id="UP000051950">
    <property type="component" value="Unassembled WGS sequence"/>
</dbReference>
<reference evidence="4 5" key="1">
    <citation type="submission" date="2015-11" db="EMBL/GenBank/DDBJ databases">
        <title>Sequence of Pedobacter ginsenosidimutans.</title>
        <authorList>
            <person name="Carson E."/>
            <person name="Keyser V."/>
            <person name="Newman J."/>
            <person name="Miller J."/>
        </authorList>
    </citation>
    <scope>NUCLEOTIDE SEQUENCE [LARGE SCALE GENOMIC DNA]</scope>
    <source>
        <strain evidence="4 5">KACC 14530</strain>
    </source>
</reference>
<dbReference type="SUPFAM" id="SSF52172">
    <property type="entry name" value="CheY-like"/>
    <property type="match status" value="1"/>
</dbReference>
<keyword evidence="1 2" id="KW-0597">Phosphoprotein</keyword>